<accession>A0AAV2GAS8</accession>
<evidence type="ECO:0000313" key="4">
    <source>
        <dbReference type="Proteomes" id="UP001497516"/>
    </source>
</evidence>
<protein>
    <recommendedName>
        <fullName evidence="2">F-box domain-containing protein</fullName>
    </recommendedName>
</protein>
<feature type="region of interest" description="Disordered" evidence="1">
    <location>
        <begin position="79"/>
        <end position="100"/>
    </location>
</feature>
<evidence type="ECO:0000256" key="1">
    <source>
        <dbReference type="SAM" id="MobiDB-lite"/>
    </source>
</evidence>
<feature type="domain" description="F-box" evidence="2">
    <location>
        <begin position="37"/>
        <end position="72"/>
    </location>
</feature>
<dbReference type="EMBL" id="OZ034821">
    <property type="protein sequence ID" value="CAL1407809.1"/>
    <property type="molecule type" value="Genomic_DNA"/>
</dbReference>
<evidence type="ECO:0000259" key="2">
    <source>
        <dbReference type="Pfam" id="PF00646"/>
    </source>
</evidence>
<reference evidence="3 4" key="1">
    <citation type="submission" date="2024-04" db="EMBL/GenBank/DDBJ databases">
        <authorList>
            <person name="Fracassetti M."/>
        </authorList>
    </citation>
    <scope>NUCLEOTIDE SEQUENCE [LARGE SCALE GENOMIC DNA]</scope>
</reference>
<dbReference type="Pfam" id="PF00646">
    <property type="entry name" value="F-box"/>
    <property type="match status" value="1"/>
</dbReference>
<dbReference type="AlphaFoldDB" id="A0AAV2GAS8"/>
<evidence type="ECO:0000313" key="3">
    <source>
        <dbReference type="EMBL" id="CAL1407809.1"/>
    </source>
</evidence>
<proteinExistence type="predicted"/>
<sequence length="100" mass="11178">MGPPLPPSNLVYPSPKETNQYSRSIGTTTTIMKKVGIPAEITDDILRRLPVDCQARFCCLSKSWRDRLSDPSYILQKLSGSDPSSTTHQTMIRSGDDLFF</sequence>
<dbReference type="Proteomes" id="UP001497516">
    <property type="component" value="Chromosome 8"/>
</dbReference>
<dbReference type="InterPro" id="IPR001810">
    <property type="entry name" value="F-box_dom"/>
</dbReference>
<feature type="compositionally biased region" description="Polar residues" evidence="1">
    <location>
        <begin position="79"/>
        <end position="92"/>
    </location>
</feature>
<name>A0AAV2GAS8_9ROSI</name>
<feature type="region of interest" description="Disordered" evidence="1">
    <location>
        <begin position="1"/>
        <end position="21"/>
    </location>
</feature>
<keyword evidence="4" id="KW-1185">Reference proteome</keyword>
<dbReference type="InterPro" id="IPR036047">
    <property type="entry name" value="F-box-like_dom_sf"/>
</dbReference>
<dbReference type="SUPFAM" id="SSF81383">
    <property type="entry name" value="F-box domain"/>
    <property type="match status" value="1"/>
</dbReference>
<gene>
    <name evidence="3" type="ORF">LTRI10_LOCUS47455</name>
</gene>
<organism evidence="3 4">
    <name type="scientific">Linum trigynum</name>
    <dbReference type="NCBI Taxonomy" id="586398"/>
    <lineage>
        <taxon>Eukaryota</taxon>
        <taxon>Viridiplantae</taxon>
        <taxon>Streptophyta</taxon>
        <taxon>Embryophyta</taxon>
        <taxon>Tracheophyta</taxon>
        <taxon>Spermatophyta</taxon>
        <taxon>Magnoliopsida</taxon>
        <taxon>eudicotyledons</taxon>
        <taxon>Gunneridae</taxon>
        <taxon>Pentapetalae</taxon>
        <taxon>rosids</taxon>
        <taxon>fabids</taxon>
        <taxon>Malpighiales</taxon>
        <taxon>Linaceae</taxon>
        <taxon>Linum</taxon>
    </lineage>
</organism>